<dbReference type="InterPro" id="IPR023562">
    <property type="entry name" value="ClpP/TepA"/>
</dbReference>
<evidence type="ECO:0000313" key="10">
    <source>
        <dbReference type="EMBL" id="AJE72962.1"/>
    </source>
</evidence>
<dbReference type="GO" id="GO:0009368">
    <property type="term" value="C:endopeptidase Clp complex"/>
    <property type="evidence" value="ECO:0007669"/>
    <property type="project" value="TreeGrafter"/>
</dbReference>
<dbReference type="InterPro" id="IPR001907">
    <property type="entry name" value="ClpP"/>
</dbReference>
<name>A0A0K0LXD7_9FABA</name>
<keyword evidence="4 10" id="KW-0645">Protease</keyword>
<sequence>MPIGVPKVPFRIPGEEEATWVDILINRLYRERAIFLGQAIDCTLSNQIIGLITFLTIESDTTDIHLFINCPGGWVLPGLGIFDMMQIVKPDVKTLCMSIAASMGSFLLVGGEFTKRIAFPHAMIHQPASDFYRTQTGEFIMEAEEIASIREDITWTYVKRTGQPAWVIAADLERDLFMSAEEAKAHGIVDLIGVL</sequence>
<accession>A0A0K0LXD7</accession>
<protein>
    <recommendedName>
        <fullName evidence="9">ATP-dependent Clp protease proteolytic subunit</fullName>
    </recommendedName>
</protein>
<comment type="catalytic activity">
    <reaction evidence="7">
        <text>Hydrolysis of proteins to small peptides in the presence of ATP and magnesium. alpha-casein is the usual test substrate. In the absence of ATP, only oligopeptides shorter than five residues are hydrolyzed (such as succinyl-Leu-Tyr-|-NHMec, and Leu-Tyr-Leu-|-Tyr-Trp, in which cleavage of the -Tyr-|-Leu- and -Tyr-|-Trp bonds also occurs).</text>
        <dbReference type="EC" id="3.4.21.92"/>
    </reaction>
</comment>
<comment type="similarity">
    <text evidence="2 9">Belongs to the peptidase S14 family.</text>
</comment>
<evidence type="ECO:0000256" key="7">
    <source>
        <dbReference type="ARBA" id="ARBA00034021"/>
    </source>
</evidence>
<evidence type="ECO:0000256" key="6">
    <source>
        <dbReference type="ARBA" id="ARBA00022825"/>
    </source>
</evidence>
<dbReference type="GO" id="GO:0004176">
    <property type="term" value="F:ATP-dependent peptidase activity"/>
    <property type="evidence" value="ECO:0007669"/>
    <property type="project" value="InterPro"/>
</dbReference>
<comment type="function">
    <text evidence="8">Cleaves peptides in various proteins in a process that requires ATP hydrolysis. Has a chymotrypsin-like activity. Plays a major role in the degradation of misfolded proteins.</text>
</comment>
<organism evidence="10">
    <name type="scientific">Desmanthus illinoensis</name>
    <dbReference type="NCBI Taxonomy" id="196648"/>
    <lineage>
        <taxon>Eukaryota</taxon>
        <taxon>Viridiplantae</taxon>
        <taxon>Streptophyta</taxon>
        <taxon>Embryophyta</taxon>
        <taxon>Tracheophyta</taxon>
        <taxon>Spermatophyta</taxon>
        <taxon>Magnoliopsida</taxon>
        <taxon>eudicotyledons</taxon>
        <taxon>Gunneridae</taxon>
        <taxon>Pentapetalae</taxon>
        <taxon>rosids</taxon>
        <taxon>fabids</taxon>
        <taxon>Fabales</taxon>
        <taxon>Fabaceae</taxon>
        <taxon>Caesalpinioideae</taxon>
        <taxon>mimosoid clade</taxon>
        <taxon>Mimoseae</taxon>
        <taxon>Desmanthus</taxon>
    </lineage>
</organism>
<geneLocation type="plastid" evidence="10"/>
<keyword evidence="5" id="KW-0378">Hydrolase</keyword>
<dbReference type="CDD" id="cd07017">
    <property type="entry name" value="S14_ClpP_2"/>
    <property type="match status" value="1"/>
</dbReference>
<evidence type="ECO:0000256" key="9">
    <source>
        <dbReference type="RuleBase" id="RU003567"/>
    </source>
</evidence>
<dbReference type="PANTHER" id="PTHR10381:SF15">
    <property type="entry name" value="CHLOROPLASTIC ATP-DEPENDENT CLP PROTEASE PROTEOLYTIC SUBUNIT 1"/>
    <property type="match status" value="1"/>
</dbReference>
<evidence type="ECO:0000256" key="8">
    <source>
        <dbReference type="ARBA" id="ARBA00055217"/>
    </source>
</evidence>
<proteinExistence type="inferred from homology"/>
<evidence type="ECO:0000256" key="3">
    <source>
        <dbReference type="ARBA" id="ARBA00022640"/>
    </source>
</evidence>
<reference evidence="10" key="1">
    <citation type="journal article" date="2015" name="Appl Plant Sci">
        <title>Biodiversity comparison among phylogenetic diversity metrics and between three North American prairies.</title>
        <authorList>
            <person name="Kellar P.R."/>
            <person name="Ahrendsen D.L."/>
            <person name="Aust S.K."/>
            <person name="Jones A.R."/>
            <person name="Pires J.C."/>
        </authorList>
    </citation>
    <scope>NUCLEOTIDE SEQUENCE</scope>
</reference>
<dbReference type="AlphaFoldDB" id="A0A0K0LXD7"/>
<dbReference type="GO" id="GO:0009532">
    <property type="term" value="C:plastid stroma"/>
    <property type="evidence" value="ECO:0007669"/>
    <property type="project" value="UniProtKB-ARBA"/>
</dbReference>
<dbReference type="Pfam" id="PF00574">
    <property type="entry name" value="CLP_protease"/>
    <property type="match status" value="1"/>
</dbReference>
<dbReference type="FunFam" id="3.90.226.10:FF:000006">
    <property type="entry name" value="ATP-dependent Clp protease proteolytic subunit"/>
    <property type="match status" value="1"/>
</dbReference>
<dbReference type="GO" id="GO:0006515">
    <property type="term" value="P:protein quality control for misfolded or incompletely synthesized proteins"/>
    <property type="evidence" value="ECO:0007669"/>
    <property type="project" value="TreeGrafter"/>
</dbReference>
<comment type="subcellular location">
    <subcellularLocation>
        <location evidence="1">Plastid</location>
    </subcellularLocation>
</comment>
<evidence type="ECO:0000256" key="5">
    <source>
        <dbReference type="ARBA" id="ARBA00022801"/>
    </source>
</evidence>
<dbReference type="GO" id="GO:0051117">
    <property type="term" value="F:ATPase binding"/>
    <property type="evidence" value="ECO:0007669"/>
    <property type="project" value="TreeGrafter"/>
</dbReference>
<dbReference type="Gene3D" id="3.90.226.10">
    <property type="entry name" value="2-enoyl-CoA Hydratase, Chain A, domain 1"/>
    <property type="match status" value="1"/>
</dbReference>
<dbReference type="PRINTS" id="PR00127">
    <property type="entry name" value="CLPPROTEASEP"/>
</dbReference>
<dbReference type="GO" id="GO:0004252">
    <property type="term" value="F:serine-type endopeptidase activity"/>
    <property type="evidence" value="ECO:0007669"/>
    <property type="project" value="UniProtKB-EC"/>
</dbReference>
<gene>
    <name evidence="10" type="primary">clpP</name>
</gene>
<dbReference type="PANTHER" id="PTHR10381">
    <property type="entry name" value="ATP-DEPENDENT CLP PROTEASE PROTEOLYTIC SUBUNIT"/>
    <property type="match status" value="1"/>
</dbReference>
<keyword evidence="6" id="KW-0720">Serine protease</keyword>
<keyword evidence="3 10" id="KW-0934">Plastid</keyword>
<evidence type="ECO:0000256" key="1">
    <source>
        <dbReference type="ARBA" id="ARBA00004474"/>
    </source>
</evidence>
<dbReference type="InterPro" id="IPR029045">
    <property type="entry name" value="ClpP/crotonase-like_dom_sf"/>
</dbReference>
<evidence type="ECO:0000256" key="2">
    <source>
        <dbReference type="ARBA" id="ARBA00007039"/>
    </source>
</evidence>
<dbReference type="SUPFAM" id="SSF52096">
    <property type="entry name" value="ClpP/crotonase"/>
    <property type="match status" value="1"/>
</dbReference>
<dbReference type="EMBL" id="KP126868">
    <property type="protein sequence ID" value="AJE72962.1"/>
    <property type="molecule type" value="Genomic_DNA"/>
</dbReference>
<evidence type="ECO:0000256" key="4">
    <source>
        <dbReference type="ARBA" id="ARBA00022670"/>
    </source>
</evidence>